<dbReference type="InParanoid" id="A0A0L0HDN3"/>
<keyword evidence="3" id="KW-1185">Reference proteome</keyword>
<dbReference type="AlphaFoldDB" id="A0A0L0HDN3"/>
<reference evidence="2 3" key="1">
    <citation type="submission" date="2009-08" db="EMBL/GenBank/DDBJ databases">
        <title>The Genome Sequence of Spizellomyces punctatus strain DAOM BR117.</title>
        <authorList>
            <consortium name="The Broad Institute Genome Sequencing Platform"/>
            <person name="Russ C."/>
            <person name="Cuomo C."/>
            <person name="Shea T."/>
            <person name="Young S.K."/>
            <person name="Zeng Q."/>
            <person name="Koehrsen M."/>
            <person name="Haas B."/>
            <person name="Borodovsky M."/>
            <person name="Guigo R."/>
            <person name="Alvarado L."/>
            <person name="Berlin A."/>
            <person name="Bochicchio J."/>
            <person name="Borenstein D."/>
            <person name="Chapman S."/>
            <person name="Chen Z."/>
            <person name="Engels R."/>
            <person name="Freedman E."/>
            <person name="Gellesch M."/>
            <person name="Goldberg J."/>
            <person name="Griggs A."/>
            <person name="Gujja S."/>
            <person name="Heiman D."/>
            <person name="Hepburn T."/>
            <person name="Howarth C."/>
            <person name="Jen D."/>
            <person name="Larson L."/>
            <person name="Lewis B."/>
            <person name="Mehta T."/>
            <person name="Park D."/>
            <person name="Pearson M."/>
            <person name="Roberts A."/>
            <person name="Saif S."/>
            <person name="Shenoy N."/>
            <person name="Sisk P."/>
            <person name="Stolte C."/>
            <person name="Sykes S."/>
            <person name="Thomson T."/>
            <person name="Walk T."/>
            <person name="White J."/>
            <person name="Yandava C."/>
            <person name="Burger G."/>
            <person name="Gray M.W."/>
            <person name="Holland P.W.H."/>
            <person name="King N."/>
            <person name="Lang F.B.F."/>
            <person name="Roger A.J."/>
            <person name="Ruiz-Trillo I."/>
            <person name="Lander E."/>
            <person name="Nusbaum C."/>
        </authorList>
    </citation>
    <scope>NUCLEOTIDE SEQUENCE [LARGE SCALE GENOMIC DNA]</scope>
    <source>
        <strain evidence="2 3">DAOM BR117</strain>
    </source>
</reference>
<name>A0A0L0HDN3_SPIPD</name>
<proteinExistence type="predicted"/>
<feature type="region of interest" description="Disordered" evidence="1">
    <location>
        <begin position="75"/>
        <end position="108"/>
    </location>
</feature>
<evidence type="ECO:0000313" key="2">
    <source>
        <dbReference type="EMBL" id="KNC99064.1"/>
    </source>
</evidence>
<evidence type="ECO:0000313" key="3">
    <source>
        <dbReference type="Proteomes" id="UP000053201"/>
    </source>
</evidence>
<dbReference type="RefSeq" id="XP_016607104.1">
    <property type="nucleotide sequence ID" value="XM_016754218.1"/>
</dbReference>
<accession>A0A0L0HDN3</accession>
<dbReference type="EMBL" id="KQ257459">
    <property type="protein sequence ID" value="KNC99064.1"/>
    <property type="molecule type" value="Genomic_DNA"/>
</dbReference>
<feature type="compositionally biased region" description="Low complexity" evidence="1">
    <location>
        <begin position="84"/>
        <end position="93"/>
    </location>
</feature>
<sequence>MLVHVVKEVKRPGWFTTRLGLLVRAVKEELKWLGWPRYGSARVAWLDHGLSVHMCEARRSPRLRPCKCKANPRLTREAEKREATTVTSTFTTTERPGPSQVRSELPAH</sequence>
<organism evidence="2 3">
    <name type="scientific">Spizellomyces punctatus (strain DAOM BR117)</name>
    <dbReference type="NCBI Taxonomy" id="645134"/>
    <lineage>
        <taxon>Eukaryota</taxon>
        <taxon>Fungi</taxon>
        <taxon>Fungi incertae sedis</taxon>
        <taxon>Chytridiomycota</taxon>
        <taxon>Chytridiomycota incertae sedis</taxon>
        <taxon>Chytridiomycetes</taxon>
        <taxon>Spizellomycetales</taxon>
        <taxon>Spizellomycetaceae</taxon>
        <taxon>Spizellomyces</taxon>
    </lineage>
</organism>
<dbReference type="GeneID" id="27689349"/>
<dbReference type="Proteomes" id="UP000053201">
    <property type="component" value="Unassembled WGS sequence"/>
</dbReference>
<dbReference type="VEuPathDB" id="FungiDB:SPPG_06013"/>
<protein>
    <submittedName>
        <fullName evidence="2">Uncharacterized protein</fullName>
    </submittedName>
</protein>
<evidence type="ECO:0000256" key="1">
    <source>
        <dbReference type="SAM" id="MobiDB-lite"/>
    </source>
</evidence>
<gene>
    <name evidence="2" type="ORF">SPPG_06013</name>
</gene>